<organism evidence="1 2">
    <name type="scientific">Haemophilus pittmaniae HK 85</name>
    <dbReference type="NCBI Taxonomy" id="1035188"/>
    <lineage>
        <taxon>Bacteria</taxon>
        <taxon>Pseudomonadati</taxon>
        <taxon>Pseudomonadota</taxon>
        <taxon>Gammaproteobacteria</taxon>
        <taxon>Pasteurellales</taxon>
        <taxon>Pasteurellaceae</taxon>
        <taxon>Haemophilus</taxon>
    </lineage>
</organism>
<dbReference type="EMBL" id="AFUV01000018">
    <property type="protein sequence ID" value="EGV05243.1"/>
    <property type="molecule type" value="Genomic_DNA"/>
</dbReference>
<dbReference type="STRING" id="1035188.HMPREF9952_1616"/>
<evidence type="ECO:0000313" key="2">
    <source>
        <dbReference type="Proteomes" id="UP000006235"/>
    </source>
</evidence>
<protein>
    <submittedName>
        <fullName evidence="1">Uncharacterized protein</fullName>
    </submittedName>
</protein>
<gene>
    <name evidence="1" type="ORF">HMPREF9952_1616</name>
</gene>
<dbReference type="InterPro" id="IPR006513">
    <property type="entry name" value="YtfJ_HI0045"/>
</dbReference>
<comment type="caution">
    <text evidence="1">The sequence shown here is derived from an EMBL/GenBank/DDBJ whole genome shotgun (WGS) entry which is preliminary data.</text>
</comment>
<dbReference type="AlphaFoldDB" id="F9QB08"/>
<proteinExistence type="predicted"/>
<name>F9QB08_9PAST</name>
<sequence length="45" mass="4841">MDAIKGAHFNAAKYQTTSIINADDAVIGTGMFVTSSAEKVKRKRP</sequence>
<dbReference type="Pfam" id="PF09695">
    <property type="entry name" value="YtfJ_HI0045"/>
    <property type="match status" value="1"/>
</dbReference>
<dbReference type="Proteomes" id="UP000006235">
    <property type="component" value="Unassembled WGS sequence"/>
</dbReference>
<reference evidence="1 2" key="1">
    <citation type="submission" date="2011-07" db="EMBL/GenBank/DDBJ databases">
        <authorList>
            <person name="Harkins D.M."/>
            <person name="Madupu R."/>
            <person name="Durkin A.S."/>
            <person name="Torralba M."/>
            <person name="Methe B."/>
            <person name="Sutton G.G."/>
            <person name="Nelson K.E."/>
        </authorList>
    </citation>
    <scope>NUCLEOTIDE SEQUENCE [LARGE SCALE GENOMIC DNA]</scope>
    <source>
        <strain evidence="1 2">HK 85</strain>
    </source>
</reference>
<accession>F9QB08</accession>
<evidence type="ECO:0000313" key="1">
    <source>
        <dbReference type="EMBL" id="EGV05243.1"/>
    </source>
</evidence>